<dbReference type="AlphaFoldDB" id="A0A3A5KAZ5"/>
<sequence length="71" mass="7681">MRTGALPIGGSTGLSHEHPHSIDEAAQWLATTPPRQRPAPLVPAMREMFNLTPVEACAAIRESHLIKARST</sequence>
<protein>
    <submittedName>
        <fullName evidence="2">Uncharacterized protein</fullName>
    </submittedName>
</protein>
<accession>A0A3A5KAZ5</accession>
<evidence type="ECO:0000313" key="3">
    <source>
        <dbReference type="Proteomes" id="UP000272706"/>
    </source>
</evidence>
<reference evidence="2 3" key="1">
    <citation type="submission" date="2018-09" db="EMBL/GenBank/DDBJ databases">
        <title>Mesorhizobium carmichaelinearum sp. nov. isolated from Carmichaelinea spp. root nodules in New Zealand.</title>
        <authorList>
            <person name="De Meyer S.E."/>
        </authorList>
    </citation>
    <scope>NUCLEOTIDE SEQUENCE [LARGE SCALE GENOMIC DNA]</scope>
    <source>
        <strain evidence="2 3">ICMP19557</strain>
    </source>
</reference>
<feature type="region of interest" description="Disordered" evidence="1">
    <location>
        <begin position="1"/>
        <end position="20"/>
    </location>
</feature>
<dbReference type="Proteomes" id="UP000272706">
    <property type="component" value="Unassembled WGS sequence"/>
</dbReference>
<name>A0A3A5KAZ5_9HYPH</name>
<keyword evidence="3" id="KW-1185">Reference proteome</keyword>
<proteinExistence type="predicted"/>
<dbReference type="OrthoDB" id="8382332at2"/>
<gene>
    <name evidence="2" type="ORF">D3227_35125</name>
</gene>
<organism evidence="2 3">
    <name type="scientific">Mesorhizobium waimense</name>
    <dbReference type="NCBI Taxonomy" id="1300307"/>
    <lineage>
        <taxon>Bacteria</taxon>
        <taxon>Pseudomonadati</taxon>
        <taxon>Pseudomonadota</taxon>
        <taxon>Alphaproteobacteria</taxon>
        <taxon>Hyphomicrobiales</taxon>
        <taxon>Phyllobacteriaceae</taxon>
        <taxon>Mesorhizobium</taxon>
    </lineage>
</organism>
<evidence type="ECO:0000313" key="2">
    <source>
        <dbReference type="EMBL" id="RJT28130.1"/>
    </source>
</evidence>
<evidence type="ECO:0000256" key="1">
    <source>
        <dbReference type="SAM" id="MobiDB-lite"/>
    </source>
</evidence>
<dbReference type="EMBL" id="QZWZ01000056">
    <property type="protein sequence ID" value="RJT28130.1"/>
    <property type="molecule type" value="Genomic_DNA"/>
</dbReference>
<comment type="caution">
    <text evidence="2">The sequence shown here is derived from an EMBL/GenBank/DDBJ whole genome shotgun (WGS) entry which is preliminary data.</text>
</comment>